<dbReference type="InterPro" id="IPR019787">
    <property type="entry name" value="Znf_PHD-finger"/>
</dbReference>
<feature type="binding site" evidence="11">
    <location>
        <position position="86"/>
    </location>
    <ligand>
        <name>ATP</name>
        <dbReference type="ChEBI" id="CHEBI:30616"/>
    </ligand>
</feature>
<dbReference type="PROSITE" id="PS00107">
    <property type="entry name" value="PROTEIN_KINASE_ATP"/>
    <property type="match status" value="1"/>
</dbReference>
<feature type="compositionally biased region" description="Basic and acidic residues" evidence="12">
    <location>
        <begin position="1529"/>
        <end position="1538"/>
    </location>
</feature>
<feature type="region of interest" description="Disordered" evidence="12">
    <location>
        <begin position="1483"/>
        <end position="1538"/>
    </location>
</feature>
<dbReference type="SMART" id="SM00249">
    <property type="entry name" value="PHD"/>
    <property type="match status" value="1"/>
</dbReference>
<sequence>MQPMQPSPSRPVQPAQQPPPPSAQPQAVAPSATALASDMADLALDDKSKDQKTIYYTSEKVIGNGSFGVVFQAVVAGTNEVIAIKKVLQDRKFKNRELQIMRLLDHPNIVKLKHCFYSNGETPDKVYLNLVQEYVPQTVYKVCRYYAKQRRTLPIFYVKLYAYQLCRSLAYLHSCGICHRDIKPQSLLMLLGRADGGTGRRNLLVDPQAGILKLCDFGSSKVLKPGEPSVAYICSRYYRAPELVFGTTVYDCSIDVWSLGCVLAEMLLGQPLFPGETGIDQLVEIIKVIGSPTQVELKAMNQNYMDFKFPIVKPHPWTKVFRQHTDRQAVDLVSKFLVYSPHQRLPAAQALLHPFFNELRQPGCRLPDGRPLPPLFNFNAQELASNPELYRSLVPEHLRGQQPATPVVQARPVLGTPLGPPPLVVTGPGAVVILQEGQQAAPGSGADGAVAPAVAVANGAPARCAAVSLPALAPHGLAKRGRGPSDPTPSLPPVAAPEAASHFRRRPPTHPPVKFIFLLAPPMAPREPSRNLILPAPGFNRPGQLRLCPMLAGDEEVIIRELEHSFSHFLSEPISLLCECFRFLKTKLGWQRDEVERVVNQALRYMGEVDYLPETPHIESIERQQADAAFGRTIATALSDYTRLGPPFEPEKHILTPALECEDNRLTVYEAWNGLFSAALQEKNLKDLQSLIQWLLHFFPLYPLLTVRSSIIRLRIFSQLQLAGNCFPNVPLMRRLTKKAMLLRPRRDMVQILLTRPSSWLARRFTLGMFAVKGRAWTTALAQKAWVRLGQLVSPDTLVADRVAKQSWWLVFLDWMVARHPPATGCAWAMLHELPRLADGLMPGPEAAPLMEGLTARLEASVQQRAAASIIDSSPDRTVVAGYVCEEVRFATLHRLPDQRPLASAAGAPRAGDAGVHFIPAPMARVEEDRVRLSQPQTPRYHGYVRCCRPIGWGTGSGSAEPCPFPVLTAPSSGADGGLQAVPLGSIAQARGRLRPGLLGSIELVWLQADPQPDRVLKRGERRDLRAMEEVVVSVLPGVLRLFTNQLTWTPLAEDGPVEENTLSVPWASVTRWRMGRLTHAQRARWRRRPVAAGGAPSFLAHEGSLARVGSLSMGPSPSLASLSARRPAPLAMAVAVAGGSTMASDGPWGAQGRGLVLPWPSCRALALLPCPGPLAVPWPSCLALARLPCPGPLALPWPACRALALLPCPGPLALPWPACPARRVWLTGAALQAYRLFPFTRAEAAQLGEVLADMTGRPPYAEDEFLQAEVRGSCHGGARATAGLMRRGGLWSSQARRLDEQRAAVVQEITRAERKPWIDYTTDLFDTIRALTTDPAKPQSLYQLERLFHSCRFNDAVTNEAIHSLEVCVACLCICGLGAQALAWKHATTEPLRLKVLQVIDRLLSAAVMTPGSAPFMLTTAMMARMEERLDPYKSPQAMRMLLALRKRCATMLTEQGVAQIPMSLAGEHFDKMRPYLARRRMRAPPPVPSSDPAPEPLRMPPPSVRGESLASSMSFQSPPPDFFSPHSEGRPGPHSHEIETLLHMSAQGPLVSPVPAAPGPSPALGGGSGGLPPGPSNAPGLHGPTQAAPPTLAKRTSQSSLYARVGMGMGMGMGLGLGGSVLPPGRLSMGADMDLGMGAPPGLAHRPELASGWGPAGALGTESALGALHRPSQLAMLRHRPSQMAMLPHPSQITVPHRAALLSRPSQPVLLRRPMQSPQPPLQPTPRGDEPSSPHPPAIAEEEPPHSYEPPNSYEPASAPSTPGTQPGAAKGLARLPEAEPLDLDLLQHLSSRSPVAPSPARLDAVPLGRLPATAWPGEQQQQALHPPLATQALPTDAGAPPPPSSPPSPPLMGISSSAARAAASLGPPQARLPSSPVSTPAAPPPPLPPSPVTECLGRPTDCGVPTRARQTGSMLSVPPRDLPAGADDTAAKKTMFADYREHDLSLEEVEQEHEDCDICDGRGLLICCDFCPRTYHPDCVGLDSNELPSGKWRCPFCESIDLVAAEGTATTAESDTSSVASSSNAGPSDEGQDEDSPDEGVDLADEKNPSAASDHRAPLLQPMSKCTERITFAQPLERPFSRAEARVIEERQQCAVRTVLPVLLQAIRRVHRKTERECQLSLGFKGAGEPIHSAQFASPRCPTLYMRGPTIPPQRPLHNGRLRRSSALRAFSSIRLQLRISRGYGTNRACGRGTNSGGGRIITIASITIESAMAAAPTAHPKQMGRKLLLDDDDTEPQQTPKRSRSGGARRTGSPQKRGLSLNALEALDSVKASRVPKPFLTGPFVRVGTLFCCPYVDPNVLRLEANQAPCPVRLAFLGDLAAHLQTHFAGPRQAIPSRCLGVKVSPLMSEALAATQIAAEQEAGTRAEPECPCCHSSSALCSRAGDPATTEELDDPYVRLGMERLED</sequence>
<keyword evidence="3" id="KW-0808">Transferase</keyword>
<keyword evidence="16" id="KW-1185">Reference proteome</keyword>
<dbReference type="Gene3D" id="3.30.200.20">
    <property type="entry name" value="Phosphorylase Kinase, domain 1"/>
    <property type="match status" value="1"/>
</dbReference>
<dbReference type="InterPro" id="IPR000719">
    <property type="entry name" value="Prot_kinase_dom"/>
</dbReference>
<dbReference type="InterPro" id="IPR013083">
    <property type="entry name" value="Znf_RING/FYVE/PHD"/>
</dbReference>
<dbReference type="InterPro" id="IPR019786">
    <property type="entry name" value="Zinc_finger_PHD-type_CS"/>
</dbReference>
<dbReference type="SUPFAM" id="SSF57903">
    <property type="entry name" value="FYVE/PHD zinc finger"/>
    <property type="match status" value="1"/>
</dbReference>
<feature type="compositionally biased region" description="Pro residues" evidence="12">
    <location>
        <begin position="486"/>
        <end position="495"/>
    </location>
</feature>
<feature type="compositionally biased region" description="Low complexity" evidence="12">
    <location>
        <begin position="2011"/>
        <end position="2032"/>
    </location>
</feature>
<keyword evidence="4" id="KW-0479">Metal-binding</keyword>
<dbReference type="PROSITE" id="PS50016">
    <property type="entry name" value="ZF_PHD_2"/>
    <property type="match status" value="1"/>
</dbReference>
<keyword evidence="6 10" id="KW-0863">Zinc-finger</keyword>
<feature type="domain" description="Protein kinase" evidence="13">
    <location>
        <begin position="56"/>
        <end position="356"/>
    </location>
</feature>
<comment type="caution">
    <text evidence="15">The sequence shown here is derived from an EMBL/GenBank/DDBJ whole genome shotgun (WGS) entry which is preliminary data.</text>
</comment>
<feature type="region of interest" description="Disordered" evidence="12">
    <location>
        <begin position="477"/>
        <end position="505"/>
    </location>
</feature>
<evidence type="ECO:0000259" key="13">
    <source>
        <dbReference type="PROSITE" id="PS50011"/>
    </source>
</evidence>
<organism evidence="15 16">
    <name type="scientific">Paratrimastix pyriformis</name>
    <dbReference type="NCBI Taxonomy" id="342808"/>
    <lineage>
        <taxon>Eukaryota</taxon>
        <taxon>Metamonada</taxon>
        <taxon>Preaxostyla</taxon>
        <taxon>Paratrimastigidae</taxon>
        <taxon>Paratrimastix</taxon>
    </lineage>
</organism>
<evidence type="ECO:0000256" key="9">
    <source>
        <dbReference type="ARBA" id="ARBA00022840"/>
    </source>
</evidence>
<dbReference type="CDD" id="cd14137">
    <property type="entry name" value="STKc_GSK3"/>
    <property type="match status" value="1"/>
</dbReference>
<evidence type="ECO:0000256" key="11">
    <source>
        <dbReference type="PROSITE-ProRule" id="PRU10141"/>
    </source>
</evidence>
<dbReference type="InterPro" id="IPR050591">
    <property type="entry name" value="GSK-3"/>
</dbReference>
<dbReference type="PROSITE" id="PS50011">
    <property type="entry name" value="PROTEIN_KINASE_DOM"/>
    <property type="match status" value="1"/>
</dbReference>
<feature type="domain" description="PHD-type" evidence="14">
    <location>
        <begin position="1956"/>
        <end position="2003"/>
    </location>
</feature>
<name>A0ABQ8UA18_9EUKA</name>
<dbReference type="PANTHER" id="PTHR24057:SF0">
    <property type="entry name" value="PROTEIN KINASE SHAGGY-RELATED"/>
    <property type="match status" value="1"/>
</dbReference>
<feature type="region of interest" description="Disordered" evidence="12">
    <location>
        <begin position="2011"/>
        <end position="2063"/>
    </location>
</feature>
<accession>A0ABQ8UA18</accession>
<proteinExistence type="inferred from homology"/>
<evidence type="ECO:0000256" key="5">
    <source>
        <dbReference type="ARBA" id="ARBA00022741"/>
    </source>
</evidence>
<evidence type="ECO:0000256" key="12">
    <source>
        <dbReference type="SAM" id="MobiDB-lite"/>
    </source>
</evidence>
<feature type="region of interest" description="Disordered" evidence="12">
    <location>
        <begin position="2233"/>
        <end position="2263"/>
    </location>
</feature>
<dbReference type="PANTHER" id="PTHR24057">
    <property type="entry name" value="GLYCOGEN SYNTHASE KINASE-3 ALPHA"/>
    <property type="match status" value="1"/>
</dbReference>
<dbReference type="InterPro" id="IPR011011">
    <property type="entry name" value="Znf_FYVE_PHD"/>
</dbReference>
<dbReference type="PROSITE" id="PS01359">
    <property type="entry name" value="ZF_PHD_1"/>
    <property type="match status" value="1"/>
</dbReference>
<dbReference type="EMBL" id="JAPMOS010000079">
    <property type="protein sequence ID" value="KAJ4456159.1"/>
    <property type="molecule type" value="Genomic_DNA"/>
</dbReference>
<dbReference type="SUPFAM" id="SSF56112">
    <property type="entry name" value="Protein kinase-like (PK-like)"/>
    <property type="match status" value="1"/>
</dbReference>
<keyword evidence="5 11" id="KW-0547">Nucleotide-binding</keyword>
<feature type="region of interest" description="Disordered" evidence="12">
    <location>
        <begin position="1"/>
        <end position="31"/>
    </location>
</feature>
<evidence type="ECO:0000256" key="8">
    <source>
        <dbReference type="ARBA" id="ARBA00022833"/>
    </source>
</evidence>
<dbReference type="InterPro" id="IPR001965">
    <property type="entry name" value="Znf_PHD"/>
</dbReference>
<dbReference type="InterPro" id="IPR017441">
    <property type="entry name" value="Protein_kinase_ATP_BS"/>
</dbReference>
<feature type="compositionally biased region" description="Low complexity" evidence="12">
    <location>
        <begin position="1858"/>
        <end position="1867"/>
    </location>
</feature>
<evidence type="ECO:0000256" key="7">
    <source>
        <dbReference type="ARBA" id="ARBA00022777"/>
    </source>
</evidence>
<evidence type="ECO:0000256" key="6">
    <source>
        <dbReference type="ARBA" id="ARBA00022771"/>
    </source>
</evidence>
<dbReference type="Pfam" id="PF00628">
    <property type="entry name" value="PHD"/>
    <property type="match status" value="1"/>
</dbReference>
<dbReference type="Gene3D" id="1.10.510.10">
    <property type="entry name" value="Transferase(Phosphotransferase) domain 1"/>
    <property type="match status" value="1"/>
</dbReference>
<evidence type="ECO:0000256" key="2">
    <source>
        <dbReference type="ARBA" id="ARBA00022527"/>
    </source>
</evidence>
<dbReference type="Gene3D" id="3.30.40.10">
    <property type="entry name" value="Zinc/RING finger domain, C3HC4 (zinc finger)"/>
    <property type="match status" value="1"/>
</dbReference>
<feature type="compositionally biased region" description="Pro residues" evidence="12">
    <location>
        <begin position="1"/>
        <end position="23"/>
    </location>
</feature>
<feature type="compositionally biased region" description="Pro residues" evidence="12">
    <location>
        <begin position="1884"/>
        <end position="1894"/>
    </location>
</feature>
<protein>
    <submittedName>
        <fullName evidence="15">Glycogen synthase kinase-3 beta</fullName>
    </submittedName>
</protein>
<evidence type="ECO:0000259" key="14">
    <source>
        <dbReference type="PROSITE" id="PS50016"/>
    </source>
</evidence>
<feature type="compositionally biased region" description="Pro residues" evidence="12">
    <location>
        <begin position="1842"/>
        <end position="1853"/>
    </location>
</feature>
<feature type="compositionally biased region" description="Pro residues" evidence="12">
    <location>
        <begin position="1485"/>
        <end position="1505"/>
    </location>
</feature>
<dbReference type="Proteomes" id="UP001141327">
    <property type="component" value="Unassembled WGS sequence"/>
</dbReference>
<evidence type="ECO:0000313" key="16">
    <source>
        <dbReference type="Proteomes" id="UP001141327"/>
    </source>
</evidence>
<comment type="similarity">
    <text evidence="1">Belongs to the protein kinase superfamily. CMGC Ser/Thr protein kinase family. GSK-3 subfamily.</text>
</comment>
<evidence type="ECO:0000256" key="3">
    <source>
        <dbReference type="ARBA" id="ARBA00022679"/>
    </source>
</evidence>
<reference evidence="15" key="1">
    <citation type="journal article" date="2022" name="bioRxiv">
        <title>Genomics of Preaxostyla Flagellates Illuminates Evolutionary Transitions and the Path Towards Mitochondrial Loss.</title>
        <authorList>
            <person name="Novak L.V.F."/>
            <person name="Treitli S.C."/>
            <person name="Pyrih J."/>
            <person name="Halakuc P."/>
            <person name="Pipaliya S.V."/>
            <person name="Vacek V."/>
            <person name="Brzon O."/>
            <person name="Soukal P."/>
            <person name="Eme L."/>
            <person name="Dacks J.B."/>
            <person name="Karnkowska A."/>
            <person name="Elias M."/>
            <person name="Hampl V."/>
        </authorList>
    </citation>
    <scope>NUCLEOTIDE SEQUENCE</scope>
    <source>
        <strain evidence="15">RCP-MX</strain>
    </source>
</reference>
<evidence type="ECO:0000256" key="10">
    <source>
        <dbReference type="PROSITE-ProRule" id="PRU00146"/>
    </source>
</evidence>
<dbReference type="InterPro" id="IPR011009">
    <property type="entry name" value="Kinase-like_dom_sf"/>
</dbReference>
<keyword evidence="2" id="KW-0723">Serine/threonine-protein kinase</keyword>
<evidence type="ECO:0000256" key="1">
    <source>
        <dbReference type="ARBA" id="ARBA00005527"/>
    </source>
</evidence>
<gene>
    <name evidence="15" type="ORF">PAPYR_8683</name>
</gene>
<dbReference type="Pfam" id="PF00069">
    <property type="entry name" value="Pkinase"/>
    <property type="match status" value="1"/>
</dbReference>
<keyword evidence="7 15" id="KW-0418">Kinase</keyword>
<feature type="region of interest" description="Disordered" evidence="12">
    <location>
        <begin position="1818"/>
        <end position="1927"/>
    </location>
</feature>
<feature type="region of interest" description="Disordered" evidence="12">
    <location>
        <begin position="1551"/>
        <end position="1600"/>
    </location>
</feature>
<feature type="compositionally biased region" description="Acidic residues" evidence="12">
    <location>
        <begin position="2033"/>
        <end position="2046"/>
    </location>
</feature>
<dbReference type="GO" id="GO:0016301">
    <property type="term" value="F:kinase activity"/>
    <property type="evidence" value="ECO:0007669"/>
    <property type="project" value="UniProtKB-KW"/>
</dbReference>
<evidence type="ECO:0000256" key="4">
    <source>
        <dbReference type="ARBA" id="ARBA00022723"/>
    </source>
</evidence>
<keyword evidence="9 11" id="KW-0067">ATP-binding</keyword>
<dbReference type="InterPro" id="IPR039192">
    <property type="entry name" value="STKc_GSK3"/>
</dbReference>
<evidence type="ECO:0000313" key="15">
    <source>
        <dbReference type="EMBL" id="KAJ4456159.1"/>
    </source>
</evidence>
<keyword evidence="8" id="KW-0862">Zinc</keyword>
<feature type="compositionally biased region" description="Basic and acidic residues" evidence="12">
    <location>
        <begin position="2047"/>
        <end position="2060"/>
    </location>
</feature>
<feature type="region of interest" description="Disordered" evidence="12">
    <location>
        <begin position="1713"/>
        <end position="1773"/>
    </location>
</feature>